<proteinExistence type="predicted"/>
<keyword evidence="1" id="KW-0472">Membrane</keyword>
<reference evidence="3" key="2">
    <citation type="submission" date="2023-01" db="EMBL/GenBank/DDBJ databases">
        <authorList>
            <person name="Petersen C."/>
        </authorList>
    </citation>
    <scope>NUCLEOTIDE SEQUENCE</scope>
    <source>
        <strain evidence="3">IBT 17514</strain>
    </source>
</reference>
<dbReference type="PANTHER" id="PTHR35394">
    <property type="entry name" value="DUF3176 DOMAIN-CONTAINING PROTEIN"/>
    <property type="match status" value="1"/>
</dbReference>
<evidence type="ECO:0000313" key="3">
    <source>
        <dbReference type="EMBL" id="KAJ5716203.1"/>
    </source>
</evidence>
<evidence type="ECO:0000256" key="2">
    <source>
        <dbReference type="SAM" id="SignalP"/>
    </source>
</evidence>
<sequence>MASLGSMILIFMLAFDPFVQQILSYPSESIMLANNSLAAAAPQLRYFGTGVSDTDWTSAYYLGIWSTDFNITPSCPSGNCTWPNYRSLGICSHCSDMTSSAKFHCPMPSYNDTRDDDGYFVAEGKCEVILPQGRSSNTTVAVEALYVNESFVGEILFTTHKVWEVSPLHSAESVGWNESFSNIKNPLLVLGQISLGFDSGRIKNASNPTEGVIFKNATQCAFSYCIQEYNVSVTNGKVAIEKSSPDLGKTYEYTSIYNTTETCWRPSHSPSDTVLKYTMLGDDALYLNATEFVFCGNRGIESLPFIGSTTMSWSMDSGSSTWTSGLASGGLVPVASSNENFDRISELGLGVVAPRVAESLTKTNLQGSNITNIPGMVYTNELIVRVQWPWMILPTLLVVLGIMFFAYTMYASRQKIFWKSSMLALLFHGLDDETNVNRDECTTVSMMEKLAEGMHVQLQASQSDGRVMLRGT</sequence>
<comment type="caution">
    <text evidence="3">The sequence shown here is derived from an EMBL/GenBank/DDBJ whole genome shotgun (WGS) entry which is preliminary data.</text>
</comment>
<keyword evidence="4" id="KW-1185">Reference proteome</keyword>
<dbReference type="PANTHER" id="PTHR35394:SF5">
    <property type="entry name" value="DUF3176 DOMAIN-CONTAINING PROTEIN"/>
    <property type="match status" value="1"/>
</dbReference>
<feature type="chain" id="PRO_5042146907" evidence="2">
    <location>
        <begin position="25"/>
        <end position="472"/>
    </location>
</feature>
<dbReference type="Proteomes" id="UP001215712">
    <property type="component" value="Unassembled WGS sequence"/>
</dbReference>
<reference evidence="3" key="1">
    <citation type="journal article" date="2023" name="IMA Fungus">
        <title>Comparative genomic study of the Penicillium genus elucidates a diverse pangenome and 15 lateral gene transfer events.</title>
        <authorList>
            <person name="Petersen C."/>
            <person name="Sorensen T."/>
            <person name="Nielsen M.R."/>
            <person name="Sondergaard T.E."/>
            <person name="Sorensen J.L."/>
            <person name="Fitzpatrick D.A."/>
            <person name="Frisvad J.C."/>
            <person name="Nielsen K.L."/>
        </authorList>
    </citation>
    <scope>NUCLEOTIDE SEQUENCE</scope>
    <source>
        <strain evidence="3">IBT 17514</strain>
    </source>
</reference>
<keyword evidence="2" id="KW-0732">Signal</keyword>
<keyword evidence="1" id="KW-1133">Transmembrane helix</keyword>
<dbReference type="AlphaFoldDB" id="A0AAD6MTG1"/>
<organism evidence="3 4">
    <name type="scientific">Penicillium malachiteum</name>
    <dbReference type="NCBI Taxonomy" id="1324776"/>
    <lineage>
        <taxon>Eukaryota</taxon>
        <taxon>Fungi</taxon>
        <taxon>Dikarya</taxon>
        <taxon>Ascomycota</taxon>
        <taxon>Pezizomycotina</taxon>
        <taxon>Eurotiomycetes</taxon>
        <taxon>Eurotiomycetidae</taxon>
        <taxon>Eurotiales</taxon>
        <taxon>Aspergillaceae</taxon>
        <taxon>Penicillium</taxon>
    </lineage>
</organism>
<gene>
    <name evidence="3" type="ORF">N7493_008114</name>
</gene>
<evidence type="ECO:0000256" key="1">
    <source>
        <dbReference type="SAM" id="Phobius"/>
    </source>
</evidence>
<dbReference type="EMBL" id="JAQJAN010000012">
    <property type="protein sequence ID" value="KAJ5716203.1"/>
    <property type="molecule type" value="Genomic_DNA"/>
</dbReference>
<evidence type="ECO:0000313" key="4">
    <source>
        <dbReference type="Proteomes" id="UP001215712"/>
    </source>
</evidence>
<name>A0AAD6MTG1_9EURO</name>
<feature type="transmembrane region" description="Helical" evidence="1">
    <location>
        <begin position="388"/>
        <end position="410"/>
    </location>
</feature>
<protein>
    <submittedName>
        <fullName evidence="3">Uncharacterized protein</fullName>
    </submittedName>
</protein>
<feature type="signal peptide" evidence="2">
    <location>
        <begin position="1"/>
        <end position="24"/>
    </location>
</feature>
<accession>A0AAD6MTG1</accession>
<keyword evidence="1" id="KW-0812">Transmembrane</keyword>